<evidence type="ECO:0000313" key="4">
    <source>
        <dbReference type="Proteomes" id="UP000238314"/>
    </source>
</evidence>
<evidence type="ECO:0000313" key="2">
    <source>
        <dbReference type="EMBL" id="SIS69415.1"/>
    </source>
</evidence>
<dbReference type="RefSeq" id="WP_076450261.1">
    <property type="nucleotide sequence ID" value="NZ_FTOJ01000002.1"/>
</dbReference>
<evidence type="ECO:0008006" key="5">
    <source>
        <dbReference type="Google" id="ProtNLM"/>
    </source>
</evidence>
<dbReference type="OrthoDB" id="1208848at2"/>
<organism evidence="2 3">
    <name type="scientific">Chryseobacterium piscicola</name>
    <dbReference type="NCBI Taxonomy" id="551459"/>
    <lineage>
        <taxon>Bacteria</taxon>
        <taxon>Pseudomonadati</taxon>
        <taxon>Bacteroidota</taxon>
        <taxon>Flavobacteriia</taxon>
        <taxon>Flavobacteriales</taxon>
        <taxon>Weeksellaceae</taxon>
        <taxon>Chryseobacterium group</taxon>
        <taxon>Chryseobacterium</taxon>
    </lineage>
</organism>
<reference evidence="2" key="2">
    <citation type="submission" date="2017-01" db="EMBL/GenBank/DDBJ databases">
        <authorList>
            <person name="Mah S.A."/>
            <person name="Swanson W.J."/>
            <person name="Moy G.W."/>
            <person name="Vacquier V.D."/>
        </authorList>
    </citation>
    <scope>NUCLEOTIDE SEQUENCE [LARGE SCALE GENOMIC DNA]</scope>
    <source>
        <strain evidence="2">DSM 21068</strain>
    </source>
</reference>
<protein>
    <recommendedName>
        <fullName evidence="5">CBM-cenC domain-containing protein</fullName>
    </recommendedName>
</protein>
<evidence type="ECO:0000313" key="1">
    <source>
        <dbReference type="EMBL" id="PQA97397.1"/>
    </source>
</evidence>
<dbReference type="Proteomes" id="UP000238314">
    <property type="component" value="Unassembled WGS sequence"/>
</dbReference>
<dbReference type="Proteomes" id="UP000186246">
    <property type="component" value="Unassembled WGS sequence"/>
</dbReference>
<dbReference type="EMBL" id="FTOJ01000002">
    <property type="protein sequence ID" value="SIS69415.1"/>
    <property type="molecule type" value="Genomic_DNA"/>
</dbReference>
<dbReference type="STRING" id="551459.SAMN05421796_10263"/>
<proteinExistence type="predicted"/>
<reference evidence="1 4" key="1">
    <citation type="submission" date="2016-11" db="EMBL/GenBank/DDBJ databases">
        <title>Whole genomes of Flavobacteriaceae.</title>
        <authorList>
            <person name="Stine C."/>
            <person name="Li C."/>
            <person name="Tadesse D."/>
        </authorList>
    </citation>
    <scope>NUCLEOTIDE SEQUENCE [LARGE SCALE GENOMIC DNA]</scope>
    <source>
        <strain evidence="1 4">DSM 21068</strain>
    </source>
</reference>
<keyword evidence="4" id="KW-1185">Reference proteome</keyword>
<gene>
    <name evidence="1" type="ORF">B0A70_01650</name>
    <name evidence="2" type="ORF">SAMN05421796_10263</name>
</gene>
<sequence length="731" mass="78871">MIFYTEKYGYRIFMLMFKIKFLLYLVVALVFSANFKSQTVFFEDFGTATTRQTSQYMPSGSFSFGAPYNPSTNTNYDVYMINNNRYAVVAPGYIKSQIKPNGNEYYFWTAAYNATGLDALGLTPQTTIVRDMSGTSTGAVMVVNAGTTLNNFYERNASVELGQTYKVSFYAYLVNSPMSISLEVKDLVTGNVLGTVNSNYVNTPNTGGNWGNAYELYFKMPVSSSACVGNQIKISLRNNLSQNANNDYYIDNIALEKVSNTPANTITVACPSSYTLDSDGDGIADICDLDDDNDGILDINENSCALIGQTIRIGYIPNSRDADIDNGYTFDGQWMSDSGTQKLINTANFGTNGTVKANITLVPMTGTITKASITNMNLNAIFLGGIDNSVNSYLSNAELDAIKDWSDDALQNFVVVTQIQAKAWGATITQGNVNPDTPTSYGSASPIFRGPFGTITSFNQSGTYQAYFNSINSVCSPQPLATDSSNRAVMYIDGLYNDLIIADVDILTKLGGSNVTTGGNINSNGDRLFANIWAFVVQQSFCGDLDTDLDGIPNRLDMNSDNDACFDAIEGDENVIYSQVNSLGSIIGTVDANGIPVIVNSGGSADIGSDSGQGIGVSQNKNIDGCACYKNSVTSGLGLSTNSGITSLQRAGATNGNWPMVRKGAWTVMESKSKGFVPNRLTNQQIANIPTADLIEGMMVYNLNSDCLQINIDGTPTGWKCFKDQTCPDLY</sequence>
<dbReference type="EMBL" id="MUGO01000002">
    <property type="protein sequence ID" value="PQA97397.1"/>
    <property type="molecule type" value="Genomic_DNA"/>
</dbReference>
<evidence type="ECO:0000313" key="3">
    <source>
        <dbReference type="Proteomes" id="UP000186246"/>
    </source>
</evidence>
<accession>A0A1N7L6C6</accession>
<name>A0A1N7L6C6_9FLAO</name>
<dbReference type="Gene3D" id="2.60.120.260">
    <property type="entry name" value="Galactose-binding domain-like"/>
    <property type="match status" value="1"/>
</dbReference>
<dbReference type="AlphaFoldDB" id="A0A1N7L6C6"/>
<reference evidence="3" key="3">
    <citation type="submission" date="2017-01" db="EMBL/GenBank/DDBJ databases">
        <authorList>
            <person name="Varghese N."/>
            <person name="Submissions S."/>
        </authorList>
    </citation>
    <scope>NUCLEOTIDE SEQUENCE [LARGE SCALE GENOMIC DNA]</scope>
    <source>
        <strain evidence="3">DSM 21068</strain>
    </source>
</reference>